<evidence type="ECO:0000256" key="1">
    <source>
        <dbReference type="ARBA" id="ARBA00004141"/>
    </source>
</evidence>
<comment type="function">
    <text evidence="7">Sodium-phosphate symporter.</text>
</comment>
<feature type="transmembrane region" description="Helical" evidence="7">
    <location>
        <begin position="302"/>
        <end position="321"/>
    </location>
</feature>
<feature type="transmembrane region" description="Helical" evidence="7">
    <location>
        <begin position="259"/>
        <end position="282"/>
    </location>
</feature>
<evidence type="ECO:0000256" key="5">
    <source>
        <dbReference type="ARBA" id="ARBA00022989"/>
    </source>
</evidence>
<dbReference type="PANTHER" id="PTHR11101:SF94">
    <property type="entry name" value="PHOSPHATE TRANSPORTER"/>
    <property type="match status" value="1"/>
</dbReference>
<dbReference type="Pfam" id="PF01384">
    <property type="entry name" value="PHO4"/>
    <property type="match status" value="1"/>
</dbReference>
<keyword evidence="2 7" id="KW-0813">Transport</keyword>
<evidence type="ECO:0000256" key="3">
    <source>
        <dbReference type="ARBA" id="ARBA00022592"/>
    </source>
</evidence>
<dbReference type="AlphaFoldDB" id="A0A835W412"/>
<evidence type="ECO:0000256" key="2">
    <source>
        <dbReference type="ARBA" id="ARBA00022448"/>
    </source>
</evidence>
<dbReference type="GO" id="GO:0005315">
    <property type="term" value="F:phosphate transmembrane transporter activity"/>
    <property type="evidence" value="ECO:0007669"/>
    <property type="project" value="InterPro"/>
</dbReference>
<comment type="similarity">
    <text evidence="7">Belongs to the inorganic phosphate transporter (PiT) (TC 2.A.20) family.</text>
</comment>
<sequence length="592" mass="63514">MKDISALSDMRTASKLCQIGFLWQAIASYYEYNVSATHSIIGAIIGFSLVYGGADAVNWATPDKASFPPYKGVVPIICSWFFSPVLTGAASALIFVTVRTLVLRRANSYGLSFWVLPPFVCLTTWINIYFVFTRGAKKMLSETEDDWSDAKAAWISACVAAGVTLLTIVIVLPLLRWKANRKFEEDDRAAAKEAADAEAGAGKTKGDEEEEVRNDSKFLKACKSMRDAVMYGMEQDMHSKIDTNPVVAAIHKAEYAFSYLQVFSAVCVIFAHGAGEVGYMAGPLTMIWYVVKDGVLPSKVNAPIWAIIIGAMGLVVGLATYGYKVTAAVGTAYAKLSPTRGFAAELSTALVIMIAAQYGLPTSSSQCITGGIVGVGLVENVKTGVNWKFLGKTFISWACTLFVVGLGTGALFAQGCFSPSISANKVIYNYEQGVITLGQSVVRDINTTLYSYKNASEAGRLSRLPNATWWYLDRTIKAQVAQGRTWLTPKTTGTVLSQNALGYLYTSLSLLSNTSMVTLGQEQSYAGASTCNSNSFNPASPAFTSTCGTVRPLRSMPPPQNSTTWTQTYPPPASVSTVTTTAAPATTTTTSG</sequence>
<evidence type="ECO:0000256" key="7">
    <source>
        <dbReference type="RuleBase" id="RU363058"/>
    </source>
</evidence>
<reference evidence="9" key="1">
    <citation type="journal article" date="2020" name="bioRxiv">
        <title>Comparative genomics of Chlamydomonas.</title>
        <authorList>
            <person name="Craig R.J."/>
            <person name="Hasan A.R."/>
            <person name="Ness R.W."/>
            <person name="Keightley P.D."/>
        </authorList>
    </citation>
    <scope>NUCLEOTIDE SEQUENCE</scope>
    <source>
        <strain evidence="9">SAG 7.73</strain>
    </source>
</reference>
<accession>A0A835W412</accession>
<evidence type="ECO:0000313" key="9">
    <source>
        <dbReference type="EMBL" id="KAG2436483.1"/>
    </source>
</evidence>
<keyword evidence="5 7" id="KW-1133">Transmembrane helix</keyword>
<dbReference type="InterPro" id="IPR001204">
    <property type="entry name" value="Phos_transporter"/>
</dbReference>
<keyword evidence="3 7" id="KW-0592">Phosphate transport</keyword>
<feature type="transmembrane region" description="Helical" evidence="7">
    <location>
        <begin position="74"/>
        <end position="98"/>
    </location>
</feature>
<organism evidence="9 10">
    <name type="scientific">Chlamydomonas incerta</name>
    <dbReference type="NCBI Taxonomy" id="51695"/>
    <lineage>
        <taxon>Eukaryota</taxon>
        <taxon>Viridiplantae</taxon>
        <taxon>Chlorophyta</taxon>
        <taxon>core chlorophytes</taxon>
        <taxon>Chlorophyceae</taxon>
        <taxon>CS clade</taxon>
        <taxon>Chlamydomonadales</taxon>
        <taxon>Chlamydomonadaceae</taxon>
        <taxon>Chlamydomonas</taxon>
    </lineage>
</organism>
<feature type="transmembrane region" description="Helical" evidence="7">
    <location>
        <begin position="110"/>
        <end position="132"/>
    </location>
</feature>
<evidence type="ECO:0000256" key="8">
    <source>
        <dbReference type="SAM" id="MobiDB-lite"/>
    </source>
</evidence>
<dbReference type="GO" id="GO:0016020">
    <property type="term" value="C:membrane"/>
    <property type="evidence" value="ECO:0007669"/>
    <property type="project" value="UniProtKB-SubCell"/>
</dbReference>
<keyword evidence="6 7" id="KW-0472">Membrane</keyword>
<evidence type="ECO:0000256" key="4">
    <source>
        <dbReference type="ARBA" id="ARBA00022692"/>
    </source>
</evidence>
<proteinExistence type="inferred from homology"/>
<name>A0A835W412_CHLIN</name>
<keyword evidence="10" id="KW-1185">Reference proteome</keyword>
<dbReference type="EMBL" id="JAEHOC010000013">
    <property type="protein sequence ID" value="KAG2436483.1"/>
    <property type="molecule type" value="Genomic_DNA"/>
</dbReference>
<comment type="caution">
    <text evidence="9">The sequence shown here is derived from an EMBL/GenBank/DDBJ whole genome shotgun (WGS) entry which is preliminary data.</text>
</comment>
<dbReference type="Proteomes" id="UP000650467">
    <property type="component" value="Unassembled WGS sequence"/>
</dbReference>
<dbReference type="OrthoDB" id="260807at2759"/>
<feature type="transmembrane region" description="Helical" evidence="7">
    <location>
        <begin position="394"/>
        <end position="413"/>
    </location>
</feature>
<feature type="transmembrane region" description="Helical" evidence="7">
    <location>
        <begin position="152"/>
        <end position="175"/>
    </location>
</feature>
<keyword evidence="4 7" id="KW-0812">Transmembrane</keyword>
<feature type="compositionally biased region" description="Low complexity" evidence="8">
    <location>
        <begin position="574"/>
        <end position="592"/>
    </location>
</feature>
<gene>
    <name evidence="9" type="ORF">HXX76_006784</name>
</gene>
<comment type="subcellular location">
    <subcellularLocation>
        <location evidence="1 7">Membrane</location>
        <topology evidence="1 7">Multi-pass membrane protein</topology>
    </subcellularLocation>
</comment>
<evidence type="ECO:0000313" key="10">
    <source>
        <dbReference type="Proteomes" id="UP000650467"/>
    </source>
</evidence>
<dbReference type="PANTHER" id="PTHR11101">
    <property type="entry name" value="PHOSPHATE TRANSPORTER"/>
    <property type="match status" value="1"/>
</dbReference>
<dbReference type="GO" id="GO:0035435">
    <property type="term" value="P:phosphate ion transmembrane transport"/>
    <property type="evidence" value="ECO:0007669"/>
    <property type="project" value="TreeGrafter"/>
</dbReference>
<protein>
    <recommendedName>
        <fullName evidence="7">Phosphate transporter</fullName>
    </recommendedName>
</protein>
<feature type="transmembrane region" description="Helical" evidence="7">
    <location>
        <begin position="32"/>
        <end position="54"/>
    </location>
</feature>
<evidence type="ECO:0000256" key="6">
    <source>
        <dbReference type="ARBA" id="ARBA00023136"/>
    </source>
</evidence>
<feature type="region of interest" description="Disordered" evidence="8">
    <location>
        <begin position="558"/>
        <end position="592"/>
    </location>
</feature>